<comment type="caution">
    <text evidence="2">The sequence shown here is derived from an EMBL/GenBank/DDBJ whole genome shotgun (WGS) entry which is preliminary data.</text>
</comment>
<feature type="compositionally biased region" description="Basic and acidic residues" evidence="1">
    <location>
        <begin position="26"/>
        <end position="44"/>
    </location>
</feature>
<dbReference type="AlphaFoldDB" id="A0A9P7M9D6"/>
<dbReference type="Proteomes" id="UP000706124">
    <property type="component" value="Unassembled WGS sequence"/>
</dbReference>
<sequence length="109" mass="12282">MAAEIRALLDLPVDKRAGAGAGAGGRECDKGDESHGMRNGHEVQSDDVWLQRVADQTRRRARDVWTCGRVDVWSRGPKQVAEARGEIWIWQKRLRRSANRGSNAERKCE</sequence>
<keyword evidence="3" id="KW-1185">Reference proteome</keyword>
<protein>
    <submittedName>
        <fullName evidence="2">Uncharacterized protein</fullName>
    </submittedName>
</protein>
<evidence type="ECO:0000313" key="3">
    <source>
        <dbReference type="Proteomes" id="UP000706124"/>
    </source>
</evidence>
<reference evidence="2 3" key="1">
    <citation type="journal article" date="2020" name="bioRxiv">
        <title>Whole genome comparisons of ergot fungi reveals the divergence and evolution of species within the genus Claviceps are the result of varying mechanisms driving genome evolution and host range expansion.</title>
        <authorList>
            <person name="Wyka S.A."/>
            <person name="Mondo S.J."/>
            <person name="Liu M."/>
            <person name="Dettman J."/>
            <person name="Nalam V."/>
            <person name="Broders K.D."/>
        </authorList>
    </citation>
    <scope>NUCLEOTIDE SEQUENCE [LARGE SCALE GENOMIC DNA]</scope>
    <source>
        <strain evidence="2 3">CCC 1485</strain>
    </source>
</reference>
<feature type="region of interest" description="Disordered" evidence="1">
    <location>
        <begin position="16"/>
        <end position="44"/>
    </location>
</feature>
<evidence type="ECO:0000256" key="1">
    <source>
        <dbReference type="SAM" id="MobiDB-lite"/>
    </source>
</evidence>
<gene>
    <name evidence="2" type="ORF">E4U60_004168</name>
</gene>
<evidence type="ECO:0000313" key="2">
    <source>
        <dbReference type="EMBL" id="KAG5933958.1"/>
    </source>
</evidence>
<organism evidence="2 3">
    <name type="scientific">Claviceps pazoutovae</name>
    <dbReference type="NCBI Taxonomy" id="1649127"/>
    <lineage>
        <taxon>Eukaryota</taxon>
        <taxon>Fungi</taxon>
        <taxon>Dikarya</taxon>
        <taxon>Ascomycota</taxon>
        <taxon>Pezizomycotina</taxon>
        <taxon>Sordariomycetes</taxon>
        <taxon>Hypocreomycetidae</taxon>
        <taxon>Hypocreales</taxon>
        <taxon>Clavicipitaceae</taxon>
        <taxon>Claviceps</taxon>
    </lineage>
</organism>
<name>A0A9P7M9D6_9HYPO</name>
<accession>A0A9P7M9D6</accession>
<proteinExistence type="predicted"/>
<dbReference type="EMBL" id="SRPO01000337">
    <property type="protein sequence ID" value="KAG5933958.1"/>
    <property type="molecule type" value="Genomic_DNA"/>
</dbReference>